<keyword evidence="4 8" id="KW-0762">Sugar transport</keyword>
<comment type="caution">
    <text evidence="11">The sequence shown here is derived from an EMBL/GenBank/DDBJ whole genome shotgun (WGS) entry which is preliminary data.</text>
</comment>
<dbReference type="InterPro" id="IPR004796">
    <property type="entry name" value="PTS_IIC_cello"/>
</dbReference>
<evidence type="ECO:0000313" key="11">
    <source>
        <dbReference type="EMBL" id="MFD1440302.1"/>
    </source>
</evidence>
<organism evidence="11 12">
    <name type="scientific">Lacticaseibacillus hegangensis</name>
    <dbReference type="NCBI Taxonomy" id="2486010"/>
    <lineage>
        <taxon>Bacteria</taxon>
        <taxon>Bacillati</taxon>
        <taxon>Bacillota</taxon>
        <taxon>Bacilli</taxon>
        <taxon>Lactobacillales</taxon>
        <taxon>Lactobacillaceae</taxon>
        <taxon>Lacticaseibacillus</taxon>
    </lineage>
</organism>
<feature type="transmembrane region" description="Helical" evidence="9">
    <location>
        <begin position="147"/>
        <end position="169"/>
    </location>
</feature>
<dbReference type="NCBIfam" id="TIGR00410">
    <property type="entry name" value="lacE"/>
    <property type="match status" value="1"/>
</dbReference>
<evidence type="ECO:0000256" key="8">
    <source>
        <dbReference type="PIRNR" id="PIRNR006351"/>
    </source>
</evidence>
<accession>A0ABW4CSD9</accession>
<evidence type="ECO:0000256" key="5">
    <source>
        <dbReference type="ARBA" id="ARBA00022692"/>
    </source>
</evidence>
<keyword evidence="6 9" id="KW-1133">Transmembrane helix</keyword>
<reference evidence="12" key="1">
    <citation type="journal article" date="2019" name="Int. J. Syst. Evol. Microbiol.">
        <title>The Global Catalogue of Microorganisms (GCM) 10K type strain sequencing project: providing services to taxonomists for standard genome sequencing and annotation.</title>
        <authorList>
            <consortium name="The Broad Institute Genomics Platform"/>
            <consortium name="The Broad Institute Genome Sequencing Center for Infectious Disease"/>
            <person name="Wu L."/>
            <person name="Ma J."/>
        </authorList>
    </citation>
    <scope>NUCLEOTIDE SEQUENCE [LARGE SCALE GENOMIC DNA]</scope>
    <source>
        <strain evidence="12">CCM 8912</strain>
    </source>
</reference>
<dbReference type="PANTHER" id="PTHR33989">
    <property type="match status" value="1"/>
</dbReference>
<evidence type="ECO:0000259" key="10">
    <source>
        <dbReference type="PROSITE" id="PS51105"/>
    </source>
</evidence>
<name>A0ABW4CSD9_9LACO</name>
<dbReference type="PIRSF" id="PIRSF006351">
    <property type="entry name" value="PTS_EIIC-Cellobiose"/>
    <property type="match status" value="1"/>
</dbReference>
<evidence type="ECO:0000256" key="2">
    <source>
        <dbReference type="ARBA" id="ARBA00022448"/>
    </source>
</evidence>
<feature type="transmembrane region" description="Helical" evidence="9">
    <location>
        <begin position="407"/>
        <end position="428"/>
    </location>
</feature>
<keyword evidence="5 9" id="KW-0812">Transmembrane</keyword>
<proteinExistence type="predicted"/>
<comment type="subcellular location">
    <subcellularLocation>
        <location evidence="1">Cell membrane</location>
        <topology evidence="1">Multi-pass membrane protein</topology>
    </subcellularLocation>
</comment>
<feature type="transmembrane region" description="Helical" evidence="9">
    <location>
        <begin position="40"/>
        <end position="61"/>
    </location>
</feature>
<feature type="transmembrane region" description="Helical" evidence="9">
    <location>
        <begin position="198"/>
        <end position="226"/>
    </location>
</feature>
<evidence type="ECO:0000256" key="9">
    <source>
        <dbReference type="SAM" id="Phobius"/>
    </source>
</evidence>
<feature type="transmembrane region" description="Helical" evidence="9">
    <location>
        <begin position="73"/>
        <end position="98"/>
    </location>
</feature>
<dbReference type="Proteomes" id="UP001597212">
    <property type="component" value="Unassembled WGS sequence"/>
</dbReference>
<dbReference type="RefSeq" id="WP_125757387.1">
    <property type="nucleotide sequence ID" value="NZ_JBHTOK010000011.1"/>
</dbReference>
<evidence type="ECO:0000256" key="1">
    <source>
        <dbReference type="ARBA" id="ARBA00004651"/>
    </source>
</evidence>
<dbReference type="Pfam" id="PF02378">
    <property type="entry name" value="PTS_EIIC"/>
    <property type="match status" value="1"/>
</dbReference>
<evidence type="ECO:0000256" key="7">
    <source>
        <dbReference type="ARBA" id="ARBA00023136"/>
    </source>
</evidence>
<feature type="transmembrane region" description="Helical" evidence="9">
    <location>
        <begin position="238"/>
        <end position="256"/>
    </location>
</feature>
<keyword evidence="2 8" id="KW-0813">Transport</keyword>
<feature type="transmembrane region" description="Helical" evidence="9">
    <location>
        <begin position="338"/>
        <end position="356"/>
    </location>
</feature>
<keyword evidence="7 8" id="KW-0472">Membrane</keyword>
<evidence type="ECO:0000256" key="6">
    <source>
        <dbReference type="ARBA" id="ARBA00022989"/>
    </source>
</evidence>
<sequence>MEQAKESWWRRFADSFVKFSVKLGQEVHLMSLRDAFGTEMPIFITTGIATLLNSVVFPFIIKDPKILTYFQNFGSAVINGSLNVITVLLAPTVGYFLAKNKKFDNAIFCAIMSLSNLFVIMALKYSVTPDNATKPVSVTGVLPYTVLGANSMFAAIFVGLVSTELLIRFSKVKNFQIKMPASVPPAVMNGFKMMIPSILVTTIFGILAALTVGLLHTDFISLIATLIQQPFKRIGSNLFGYMFIYSCGDLLFFFGIHQSVLNGTLLGPLETMNITENMKAFAAHQPIPNIISGEFRMAYMQMGGTGMTLCLLMALFLFKKQIDYKPFDTVAKLSLGPGLFMINEPIIFGLPIVFNIPMLFPFILVPLVGGLIGYFATIIHFVEPLAIMTPWFTPPFVSGFLSSGGDWKVVVVQVIIFIVGTFLYYPFLKLAARTLKKQAELSPEPVDTAASDEAK</sequence>
<feature type="transmembrane region" description="Helical" evidence="9">
    <location>
        <begin position="298"/>
        <end position="318"/>
    </location>
</feature>
<comment type="function">
    <text evidence="8">The phosphoenolpyruvate-dependent sugar phosphotransferase system (PTS), a major carbohydrate active -transport system, catalyzes the phosphorylation of incoming sugar substrates concomitant with their translocation across the cell membrane.</text>
</comment>
<protein>
    <recommendedName>
        <fullName evidence="8">Permease IIC component</fullName>
    </recommendedName>
</protein>
<gene>
    <name evidence="11" type="ORF">ACFQ5K_02720</name>
</gene>
<dbReference type="InterPro" id="IPR004501">
    <property type="entry name" value="PTS_EIIC_3"/>
</dbReference>
<dbReference type="PROSITE" id="PS51105">
    <property type="entry name" value="PTS_EIIC_TYPE_3"/>
    <property type="match status" value="1"/>
</dbReference>
<feature type="domain" description="PTS EIIC type-3" evidence="10">
    <location>
        <begin position="12"/>
        <end position="427"/>
    </location>
</feature>
<evidence type="ECO:0000256" key="4">
    <source>
        <dbReference type="ARBA" id="ARBA00022597"/>
    </source>
</evidence>
<evidence type="ECO:0000313" key="12">
    <source>
        <dbReference type="Proteomes" id="UP001597212"/>
    </source>
</evidence>
<feature type="transmembrane region" description="Helical" evidence="9">
    <location>
        <begin position="363"/>
        <end position="387"/>
    </location>
</feature>
<dbReference type="EMBL" id="JBHTOK010000011">
    <property type="protein sequence ID" value="MFD1440302.1"/>
    <property type="molecule type" value="Genomic_DNA"/>
</dbReference>
<keyword evidence="3 8" id="KW-1003">Cell membrane</keyword>
<dbReference type="InterPro" id="IPR051088">
    <property type="entry name" value="PTS_Sugar-EIIC/EIIB"/>
</dbReference>
<dbReference type="InterPro" id="IPR003352">
    <property type="entry name" value="PTS_EIIC"/>
</dbReference>
<feature type="transmembrane region" description="Helical" evidence="9">
    <location>
        <begin position="105"/>
        <end position="127"/>
    </location>
</feature>
<dbReference type="PANTHER" id="PTHR33989:SF10">
    <property type="entry name" value="PERMEASE IIC COMPONENT"/>
    <property type="match status" value="1"/>
</dbReference>
<keyword evidence="12" id="KW-1185">Reference proteome</keyword>
<evidence type="ECO:0000256" key="3">
    <source>
        <dbReference type="ARBA" id="ARBA00022475"/>
    </source>
</evidence>